<comment type="caution">
    <text evidence="1">The sequence shown here is derived from an EMBL/GenBank/DDBJ whole genome shotgun (WGS) entry which is preliminary data.</text>
</comment>
<feature type="non-terminal residue" evidence="1">
    <location>
        <position position="1"/>
    </location>
</feature>
<evidence type="ECO:0000313" key="2">
    <source>
        <dbReference type="Proteomes" id="UP000823865"/>
    </source>
</evidence>
<dbReference type="EMBL" id="JAHLFU010000248">
    <property type="protein sequence ID" value="MBU3854533.1"/>
    <property type="molecule type" value="Genomic_DNA"/>
</dbReference>
<dbReference type="Proteomes" id="UP000823865">
    <property type="component" value="Unassembled WGS sequence"/>
</dbReference>
<gene>
    <name evidence="1" type="ORF">H9789_12105</name>
</gene>
<accession>A0A9E2LCE4</accession>
<reference evidence="1" key="2">
    <citation type="submission" date="2021-04" db="EMBL/GenBank/DDBJ databases">
        <authorList>
            <person name="Gilroy R."/>
        </authorList>
    </citation>
    <scope>NUCLEOTIDE SEQUENCE</scope>
    <source>
        <strain evidence="1">G3-2149</strain>
    </source>
</reference>
<organism evidence="1 2">
    <name type="scientific">Candidatus Paraprevotella stercoravium</name>
    <dbReference type="NCBI Taxonomy" id="2838725"/>
    <lineage>
        <taxon>Bacteria</taxon>
        <taxon>Pseudomonadati</taxon>
        <taxon>Bacteroidota</taxon>
        <taxon>Bacteroidia</taxon>
        <taxon>Bacteroidales</taxon>
        <taxon>Prevotellaceae</taxon>
        <taxon>Paraprevotella</taxon>
    </lineage>
</organism>
<protein>
    <submittedName>
        <fullName evidence="1">Uncharacterized protein</fullName>
    </submittedName>
</protein>
<sequence length="110" mass="12825">VQLRPSILDAELLLKRRISPKLYDRLVMEDATNAAGIYVRELITLSRVAMALYIQRGANDPQWHKALSDVENFLEDNLAEFPEYQDSAAYRLKHMDTYQNDKHDTTYFFG</sequence>
<proteinExistence type="predicted"/>
<reference evidence="1" key="1">
    <citation type="journal article" date="2021" name="PeerJ">
        <title>Extensive microbial diversity within the chicken gut microbiome revealed by metagenomics and culture.</title>
        <authorList>
            <person name="Gilroy R."/>
            <person name="Ravi A."/>
            <person name="Getino M."/>
            <person name="Pursley I."/>
            <person name="Horton D.L."/>
            <person name="Alikhan N.F."/>
            <person name="Baker D."/>
            <person name="Gharbi K."/>
            <person name="Hall N."/>
            <person name="Watson M."/>
            <person name="Adriaenssens E.M."/>
            <person name="Foster-Nyarko E."/>
            <person name="Jarju S."/>
            <person name="Secka A."/>
            <person name="Antonio M."/>
            <person name="Oren A."/>
            <person name="Chaudhuri R.R."/>
            <person name="La Ragione R."/>
            <person name="Hildebrand F."/>
            <person name="Pallen M.J."/>
        </authorList>
    </citation>
    <scope>NUCLEOTIDE SEQUENCE</scope>
    <source>
        <strain evidence="1">G3-2149</strain>
    </source>
</reference>
<dbReference type="AlphaFoldDB" id="A0A9E2LCE4"/>
<name>A0A9E2LCE4_9BACT</name>
<evidence type="ECO:0000313" key="1">
    <source>
        <dbReference type="EMBL" id="MBU3854533.1"/>
    </source>
</evidence>